<evidence type="ECO:0000256" key="4">
    <source>
        <dbReference type="ARBA" id="ARBA00022719"/>
    </source>
</evidence>
<feature type="transmembrane region" description="Helical" evidence="10">
    <location>
        <begin position="290"/>
        <end position="311"/>
    </location>
</feature>
<evidence type="ECO:0000313" key="19">
    <source>
        <dbReference type="Proteomes" id="UP000284022"/>
    </source>
</evidence>
<dbReference type="Proteomes" id="UP000095788">
    <property type="component" value="Unassembled WGS sequence"/>
</dbReference>
<dbReference type="InterPro" id="IPR005074">
    <property type="entry name" value="Peptidase_C39"/>
</dbReference>
<dbReference type="EMBL" id="CZBF01000002">
    <property type="protein sequence ID" value="CUP66867.1"/>
    <property type="molecule type" value="Genomic_DNA"/>
</dbReference>
<dbReference type="Proteomes" id="UP000432488">
    <property type="component" value="Unassembled WGS sequence"/>
</dbReference>
<keyword evidence="6" id="KW-0560">Oxidoreductase</keyword>
<evidence type="ECO:0000259" key="11">
    <source>
        <dbReference type="PROSITE" id="PS50990"/>
    </source>
</evidence>
<organism evidence="15 19">
    <name type="scientific">Bacteroides uniformis</name>
    <dbReference type="NCBI Taxonomy" id="820"/>
    <lineage>
        <taxon>Bacteria</taxon>
        <taxon>Pseudomonadati</taxon>
        <taxon>Bacteroidota</taxon>
        <taxon>Bacteroidia</taxon>
        <taxon>Bacteroidales</taxon>
        <taxon>Bacteroidaceae</taxon>
        <taxon>Bacteroides</taxon>
    </lineage>
</organism>
<dbReference type="InterPro" id="IPR012932">
    <property type="entry name" value="VKOR"/>
</dbReference>
<keyword evidence="5 10" id="KW-1133">Transmembrane helix</keyword>
<dbReference type="Pfam" id="PF03412">
    <property type="entry name" value="Peptidase_C39"/>
    <property type="match status" value="1"/>
</dbReference>
<sequence>MNAHQKIIKDNVRSILKIITNHYGVKYSAALYQILKEHPDFPSFLSFQYILHRMGKDSFAIHTSYEELTNMPAPFIVHGVTNVDLFLFITKATAESVQIIDEKGKEESIKKEDFEKMWDGNILIIDNLPGKINIPSKSKLDLFIKLAKYPFLILCLVALCTYSLILKGVGDILFYVYLLVLLGGLGTSILLFIEQIDKYNVHIKRLCSSNGSKSNIDCSSILDFKDAYFMGLASWSDIGFVYFTSLLTILLVLPFGTSQAFINILSLFSIGYVCYSLFYQKFVAQKWCTLCLSVQAIFIFLFILSICTITINGIYELLNTKSVIDIIMIFLVTASTYAVTKPLIASQKEYTALKKKFNELIYDENIIQYLFQQELHLTDIDEVSKLSIGNTNAETCLTVVFSPICVSCIKELQILMRILQRKDNIKLDLIFLLDKKKHPESLIIAKHLLSDYQKSPEQFITILQKYVDDYPISKNKIMQDTKFLQEAPQYDSYLNAQEKWCRNHKLYSTPILFINGNKLPNYYNIKDIDYLYS</sequence>
<feature type="transmembrane region" description="Helical" evidence="10">
    <location>
        <begin position="323"/>
        <end position="340"/>
    </location>
</feature>
<keyword evidence="9" id="KW-0676">Redox-active center</keyword>
<evidence type="ECO:0000313" key="20">
    <source>
        <dbReference type="Proteomes" id="UP000432488"/>
    </source>
</evidence>
<dbReference type="EMBL" id="QRXV01000004">
    <property type="protein sequence ID" value="RGU40349.1"/>
    <property type="molecule type" value="Genomic_DNA"/>
</dbReference>
<reference evidence="12 17" key="1">
    <citation type="submission" date="2015-09" db="EMBL/GenBank/DDBJ databases">
        <authorList>
            <consortium name="Pathogen Informatics"/>
        </authorList>
    </citation>
    <scope>NUCLEOTIDE SEQUENCE [LARGE SCALE GENOMIC DNA]</scope>
    <source>
        <strain evidence="12 17">2789STDY5834942</strain>
    </source>
</reference>
<evidence type="ECO:0000256" key="3">
    <source>
        <dbReference type="ARBA" id="ARBA00022692"/>
    </source>
</evidence>
<feature type="transmembrane region" description="Helical" evidence="10">
    <location>
        <begin position="232"/>
        <end position="254"/>
    </location>
</feature>
<dbReference type="SUPFAM" id="SSF52833">
    <property type="entry name" value="Thioredoxin-like"/>
    <property type="match status" value="1"/>
</dbReference>
<dbReference type="Proteomes" id="UP000284022">
    <property type="component" value="Unassembled WGS sequence"/>
</dbReference>
<evidence type="ECO:0000313" key="17">
    <source>
        <dbReference type="Proteomes" id="UP000095788"/>
    </source>
</evidence>
<dbReference type="RefSeq" id="WP_057256692.1">
    <property type="nucleotide sequence ID" value="NZ_CACRTC010000038.1"/>
</dbReference>
<keyword evidence="4" id="KW-0874">Quinone</keyword>
<dbReference type="PROSITE" id="PS50990">
    <property type="entry name" value="PEPTIDASE_C39"/>
    <property type="match status" value="1"/>
</dbReference>
<evidence type="ECO:0000313" key="13">
    <source>
        <dbReference type="EMBL" id="KAB4093069.1"/>
    </source>
</evidence>
<comment type="similarity">
    <text evidence="2">Belongs to the VKOR family.</text>
</comment>
<feature type="domain" description="Peptidase C39" evidence="11">
    <location>
        <begin position="5"/>
        <end position="125"/>
    </location>
</feature>
<protein>
    <submittedName>
        <fullName evidence="14">Cysteine peptidase family C39 domain-containing protein</fullName>
    </submittedName>
    <submittedName>
        <fullName evidence="12">Predicted membrane protein</fullName>
    </submittedName>
    <submittedName>
        <fullName evidence="13">Thioredoxin domain-containing protein</fullName>
    </submittedName>
    <submittedName>
        <fullName evidence="15">Vitamin K epoxide reductase</fullName>
    </submittedName>
</protein>
<evidence type="ECO:0000313" key="14">
    <source>
        <dbReference type="EMBL" id="MDC1879641.1"/>
    </source>
</evidence>
<dbReference type="Gene3D" id="3.90.70.10">
    <property type="entry name" value="Cysteine proteinases"/>
    <property type="match status" value="1"/>
</dbReference>
<evidence type="ECO:0000313" key="15">
    <source>
        <dbReference type="EMBL" id="RGU40349.1"/>
    </source>
</evidence>
<dbReference type="Proteomes" id="UP001213309">
    <property type="component" value="Unassembled WGS sequence"/>
</dbReference>
<evidence type="ECO:0000256" key="9">
    <source>
        <dbReference type="ARBA" id="ARBA00023284"/>
    </source>
</evidence>
<gene>
    <name evidence="16" type="ORF">DW758_10920</name>
    <name evidence="15" type="ORF">DWW83_04635</name>
    <name evidence="12" type="ORF">ERS852554_01412</name>
    <name evidence="13" type="ORF">GAQ56_07420</name>
    <name evidence="14" type="ORF">POZ24_06330</name>
</gene>
<feature type="transmembrane region" description="Helical" evidence="10">
    <location>
        <begin position="172"/>
        <end position="193"/>
    </location>
</feature>
<dbReference type="Pfam" id="PF07884">
    <property type="entry name" value="VKOR"/>
    <property type="match status" value="1"/>
</dbReference>
<dbReference type="Proteomes" id="UP000283601">
    <property type="component" value="Unassembled WGS sequence"/>
</dbReference>
<evidence type="ECO:0000256" key="6">
    <source>
        <dbReference type="ARBA" id="ARBA00023002"/>
    </source>
</evidence>
<evidence type="ECO:0000256" key="8">
    <source>
        <dbReference type="ARBA" id="ARBA00023157"/>
    </source>
</evidence>
<dbReference type="GO" id="GO:0016491">
    <property type="term" value="F:oxidoreductase activity"/>
    <property type="evidence" value="ECO:0007669"/>
    <property type="project" value="UniProtKB-KW"/>
</dbReference>
<evidence type="ECO:0000256" key="2">
    <source>
        <dbReference type="ARBA" id="ARBA00006214"/>
    </source>
</evidence>
<comment type="subcellular location">
    <subcellularLocation>
        <location evidence="1">Membrane</location>
        <topology evidence="1">Multi-pass membrane protein</topology>
    </subcellularLocation>
</comment>
<evidence type="ECO:0000256" key="1">
    <source>
        <dbReference type="ARBA" id="ARBA00004141"/>
    </source>
</evidence>
<dbReference type="GO" id="GO:0006508">
    <property type="term" value="P:proteolysis"/>
    <property type="evidence" value="ECO:0007669"/>
    <property type="project" value="InterPro"/>
</dbReference>
<dbReference type="AlphaFoldDB" id="A0A174GRD4"/>
<feature type="transmembrane region" description="Helical" evidence="10">
    <location>
        <begin position="260"/>
        <end position="278"/>
    </location>
</feature>
<evidence type="ECO:0000256" key="7">
    <source>
        <dbReference type="ARBA" id="ARBA00023136"/>
    </source>
</evidence>
<evidence type="ECO:0000256" key="5">
    <source>
        <dbReference type="ARBA" id="ARBA00022989"/>
    </source>
</evidence>
<dbReference type="CDD" id="cd12921">
    <property type="entry name" value="VKOR_4"/>
    <property type="match status" value="1"/>
</dbReference>
<evidence type="ECO:0000313" key="18">
    <source>
        <dbReference type="Proteomes" id="UP000283601"/>
    </source>
</evidence>
<dbReference type="InterPro" id="IPR038354">
    <property type="entry name" value="VKOR_sf"/>
</dbReference>
<evidence type="ECO:0000313" key="16">
    <source>
        <dbReference type="EMBL" id="RHE23307.1"/>
    </source>
</evidence>
<proteinExistence type="inferred from homology"/>
<dbReference type="EMBL" id="WCUV01000005">
    <property type="protein sequence ID" value="KAB4093069.1"/>
    <property type="molecule type" value="Genomic_DNA"/>
</dbReference>
<dbReference type="GO" id="GO:0016020">
    <property type="term" value="C:membrane"/>
    <property type="evidence" value="ECO:0007669"/>
    <property type="project" value="UniProtKB-SubCell"/>
</dbReference>
<reference evidence="13 20" key="3">
    <citation type="journal article" date="2019" name="Nat. Med.">
        <title>A library of human gut bacterial isolates paired with longitudinal multiomics data enables mechanistic microbiome research.</title>
        <authorList>
            <person name="Poyet M."/>
            <person name="Groussin M."/>
            <person name="Gibbons S.M."/>
            <person name="Avila-Pacheco J."/>
            <person name="Jiang X."/>
            <person name="Kearney S.M."/>
            <person name="Perrotta A.R."/>
            <person name="Berdy B."/>
            <person name="Zhao S."/>
            <person name="Lieberman T.D."/>
            <person name="Swanson P.K."/>
            <person name="Smith M."/>
            <person name="Roesemann S."/>
            <person name="Alexander J.E."/>
            <person name="Rich S.A."/>
            <person name="Livny J."/>
            <person name="Vlamakis H."/>
            <person name="Clish C."/>
            <person name="Bullock K."/>
            <person name="Deik A."/>
            <person name="Scott J."/>
            <person name="Pierce K.A."/>
            <person name="Xavier R.J."/>
            <person name="Alm E.J."/>
        </authorList>
    </citation>
    <scope>NUCLEOTIDE SEQUENCE [LARGE SCALE GENOMIC DNA]</scope>
    <source>
        <strain evidence="13 20">BIOML-A42</strain>
    </source>
</reference>
<reference evidence="14" key="4">
    <citation type="submission" date="2022-10" db="EMBL/GenBank/DDBJ databases">
        <title>Human gut microbiome strain richness.</title>
        <authorList>
            <person name="Chen-Liaw A."/>
        </authorList>
    </citation>
    <scope>NUCLEOTIDE SEQUENCE</scope>
    <source>
        <strain evidence="14">1001713st2_A4_1001713B170214_170313</strain>
    </source>
</reference>
<name>A0A174GRD4_BACUN</name>
<dbReference type="EMBL" id="JAQNSG010000005">
    <property type="protein sequence ID" value="MDC1879641.1"/>
    <property type="molecule type" value="Genomic_DNA"/>
</dbReference>
<dbReference type="Gene3D" id="3.40.30.10">
    <property type="entry name" value="Glutaredoxin"/>
    <property type="match status" value="1"/>
</dbReference>
<evidence type="ECO:0000256" key="10">
    <source>
        <dbReference type="SAM" id="Phobius"/>
    </source>
</evidence>
<dbReference type="EMBL" id="QSJZ01000007">
    <property type="protein sequence ID" value="RHE23307.1"/>
    <property type="molecule type" value="Genomic_DNA"/>
</dbReference>
<keyword evidence="8" id="KW-1015">Disulfide bond</keyword>
<keyword evidence="7 10" id="KW-0472">Membrane</keyword>
<dbReference type="InterPro" id="IPR036249">
    <property type="entry name" value="Thioredoxin-like_sf"/>
</dbReference>
<dbReference type="GO" id="GO:0048038">
    <property type="term" value="F:quinone binding"/>
    <property type="evidence" value="ECO:0007669"/>
    <property type="project" value="UniProtKB-KW"/>
</dbReference>
<accession>A0A174GRD4</accession>
<feature type="transmembrane region" description="Helical" evidence="10">
    <location>
        <begin position="146"/>
        <end position="166"/>
    </location>
</feature>
<reference evidence="18 19" key="2">
    <citation type="submission" date="2018-08" db="EMBL/GenBank/DDBJ databases">
        <title>A genome reference for cultivated species of the human gut microbiota.</title>
        <authorList>
            <person name="Zou Y."/>
            <person name="Xue W."/>
            <person name="Luo G."/>
        </authorList>
    </citation>
    <scope>NUCLEOTIDE SEQUENCE [LARGE SCALE GENOMIC DNA]</scope>
    <source>
        <strain evidence="15 19">AF17-20</strain>
        <strain evidence="16 18">AM29-12AC</strain>
    </source>
</reference>
<evidence type="ECO:0000313" key="12">
    <source>
        <dbReference type="EMBL" id="CUP66867.1"/>
    </source>
</evidence>
<keyword evidence="3 10" id="KW-0812">Transmembrane</keyword>
<dbReference type="GO" id="GO:0008233">
    <property type="term" value="F:peptidase activity"/>
    <property type="evidence" value="ECO:0007669"/>
    <property type="project" value="InterPro"/>
</dbReference>
<dbReference type="Gene3D" id="1.20.1440.130">
    <property type="entry name" value="VKOR domain"/>
    <property type="match status" value="1"/>
</dbReference>
<dbReference type="GO" id="GO:0005524">
    <property type="term" value="F:ATP binding"/>
    <property type="evidence" value="ECO:0007669"/>
    <property type="project" value="InterPro"/>
</dbReference>